<dbReference type="EMBL" id="CAUEEQ010051584">
    <property type="protein sequence ID" value="CAJ0961166.1"/>
    <property type="molecule type" value="Genomic_DNA"/>
</dbReference>
<evidence type="ECO:0000256" key="9">
    <source>
        <dbReference type="ARBA" id="ARBA00043915"/>
    </source>
</evidence>
<comment type="pathway">
    <text evidence="2 12">Nucleotide-sugar biosynthesis; GDP-alpha-D-mannose biosynthesis; alpha-D-mannose 1-phosphate from D-fructose 6-phosphate: step 1/2.</text>
</comment>
<comment type="similarity">
    <text evidence="3 11">Belongs to the mannose-6-phosphate isomerase type 1 family.</text>
</comment>
<evidence type="ECO:0000256" key="4">
    <source>
        <dbReference type="ARBA" id="ARBA00011956"/>
    </source>
</evidence>
<dbReference type="Pfam" id="PF01238">
    <property type="entry name" value="PMI_typeI_C"/>
    <property type="match status" value="1"/>
</dbReference>
<evidence type="ECO:0000259" key="13">
    <source>
        <dbReference type="Pfam" id="PF01238"/>
    </source>
</evidence>
<dbReference type="InterPro" id="IPR018050">
    <property type="entry name" value="Pmannose_isomerase-type1_CS"/>
</dbReference>
<dbReference type="InterPro" id="IPR001250">
    <property type="entry name" value="Man6P_Isoase-1"/>
</dbReference>
<evidence type="ECO:0000256" key="1">
    <source>
        <dbReference type="ARBA" id="ARBA00000757"/>
    </source>
</evidence>
<organism evidence="16 17">
    <name type="scientific">Ranitomeya imitator</name>
    <name type="common">mimic poison frog</name>
    <dbReference type="NCBI Taxonomy" id="111125"/>
    <lineage>
        <taxon>Eukaryota</taxon>
        <taxon>Metazoa</taxon>
        <taxon>Chordata</taxon>
        <taxon>Craniata</taxon>
        <taxon>Vertebrata</taxon>
        <taxon>Euteleostomi</taxon>
        <taxon>Amphibia</taxon>
        <taxon>Batrachia</taxon>
        <taxon>Anura</taxon>
        <taxon>Neobatrachia</taxon>
        <taxon>Hyloidea</taxon>
        <taxon>Dendrobatidae</taxon>
        <taxon>Dendrobatinae</taxon>
        <taxon>Ranitomeya</taxon>
    </lineage>
</organism>
<dbReference type="NCBIfam" id="TIGR00218">
    <property type="entry name" value="manA"/>
    <property type="match status" value="1"/>
</dbReference>
<keyword evidence="17" id="KW-1185">Reference proteome</keyword>
<dbReference type="InterPro" id="IPR011051">
    <property type="entry name" value="RmlC_Cupin_sf"/>
</dbReference>
<keyword evidence="7 10" id="KW-0862">Zinc</keyword>
<comment type="catalytic activity">
    <reaction evidence="1 10">
        <text>D-mannose 6-phosphate = D-fructose 6-phosphate</text>
        <dbReference type="Rhea" id="RHEA:12356"/>
        <dbReference type="ChEBI" id="CHEBI:58735"/>
        <dbReference type="ChEBI" id="CHEBI:61527"/>
        <dbReference type="EC" id="5.3.1.8"/>
    </reaction>
</comment>
<sequence>MGKTSDLTDVKKAIIDTLKQEGKTQKEISQQIGCSQSAVSRHLNGKSVGRKQCGRKRCTTRRGDRTLRKIVEKDLFQTLGNLRKQWTESGVETSRATVHRRVQEMGYRCRIPQLTSGGLSTAFQNAVDKPLMTVTRVNIGLLSAALRLVTRCLPWLPGDLGIVGRWRAVCVTALQQPHSDAAAIGIDVYIAAASLNVTGGTSQITDLTVCTALYQIGDLTYSRAGLELQLQPDPDPEVLPAGPGCSPAAILDPGTAGRRRSVHVFLLSCAVQDYAWGKLGGDSEVAQLWASGDSERKIEPKKPYAELWMGTHPKGDALITDNRVNQKTLGQWIASHPECLGSKVRQAFQDQLPFLFKVLSVRLALSIQAHPDKTLAKKLHAQFPQHYPDDNHKPEMAIALTPFRGLCGFRPISEIVGFLQGIPEFRTLIGPDAAQQLESSAEDPGKDAEQRKAMQQCFTCMMQSGKKEVAEQLNLLVQRVTQQVQRAEDVSSCIGDLLLTLHSQFPGDIGCFAIYFLNVVTLQPGEAMYLGANEPHAYLEGDCVECMACSDNTVRAGLTPKYIDVDTLCAMLTYTPAPAADKLFTPSPVSGDSCALLYNPPVPDFSVIKIEVPSSISQYQVAPLDSASILLLVRGQAKSQGIHGELCLRAGSVLFISANESISLTVEPAHNLLLFRACCLL</sequence>
<feature type="domain" description="Phosphomannose isomerase type I C-terminal" evidence="13">
    <location>
        <begin position="595"/>
        <end position="637"/>
    </location>
</feature>
<evidence type="ECO:0000256" key="11">
    <source>
        <dbReference type="RuleBase" id="RU004189"/>
    </source>
</evidence>
<reference evidence="16" key="1">
    <citation type="submission" date="2023-07" db="EMBL/GenBank/DDBJ databases">
        <authorList>
            <person name="Stuckert A."/>
        </authorList>
    </citation>
    <scope>NUCLEOTIDE SEQUENCE</scope>
</reference>
<evidence type="ECO:0000259" key="14">
    <source>
        <dbReference type="Pfam" id="PF20511"/>
    </source>
</evidence>
<keyword evidence="6" id="KW-0479">Metal-binding</keyword>
<protein>
    <recommendedName>
        <fullName evidence="5 10">Mannose-6-phosphate isomerase</fullName>
        <ecNumber evidence="4 10">5.3.1.8</ecNumber>
    </recommendedName>
</protein>
<name>A0ABN9MBQ7_9NEOB</name>
<comment type="cofactor">
    <cofactor evidence="10">
        <name>Zn(2+)</name>
        <dbReference type="ChEBI" id="CHEBI:29105"/>
    </cofactor>
    <text evidence="10">Binds 1 zinc ion per subunit.</text>
</comment>
<evidence type="ECO:0000313" key="16">
    <source>
        <dbReference type="EMBL" id="CAJ0961166.1"/>
    </source>
</evidence>
<dbReference type="Gene3D" id="1.10.10.60">
    <property type="entry name" value="Homeodomain-like"/>
    <property type="match status" value="1"/>
</dbReference>
<dbReference type="Pfam" id="PF20512">
    <property type="entry name" value="PMI_typeI_hel"/>
    <property type="match status" value="1"/>
</dbReference>
<dbReference type="SUPFAM" id="SSF46689">
    <property type="entry name" value="Homeodomain-like"/>
    <property type="match status" value="1"/>
</dbReference>
<dbReference type="InterPro" id="IPR014710">
    <property type="entry name" value="RmlC-like_jellyroll"/>
</dbReference>
<dbReference type="PRINTS" id="PR00714">
    <property type="entry name" value="MAN6PISMRASE"/>
</dbReference>
<dbReference type="Pfam" id="PF20511">
    <property type="entry name" value="PMI_typeI_cat"/>
    <property type="match status" value="1"/>
</dbReference>
<keyword evidence="8 10" id="KW-0413">Isomerase</keyword>
<dbReference type="Gene3D" id="1.10.441.10">
    <property type="entry name" value="Phosphomannose Isomerase, domain 2"/>
    <property type="match status" value="1"/>
</dbReference>
<evidence type="ECO:0000256" key="6">
    <source>
        <dbReference type="ARBA" id="ARBA00022723"/>
    </source>
</evidence>
<feature type="domain" description="Phosphomannose isomerase type I helical insertion" evidence="15">
    <location>
        <begin position="428"/>
        <end position="517"/>
    </location>
</feature>
<evidence type="ECO:0000256" key="10">
    <source>
        <dbReference type="RuleBase" id="RU000611"/>
    </source>
</evidence>
<evidence type="ECO:0000256" key="7">
    <source>
        <dbReference type="ARBA" id="ARBA00022833"/>
    </source>
</evidence>
<accession>A0ABN9MBQ7</accession>
<dbReference type="Gene3D" id="2.60.120.10">
    <property type="entry name" value="Jelly Rolls"/>
    <property type="match status" value="2"/>
</dbReference>
<dbReference type="Proteomes" id="UP001176940">
    <property type="component" value="Unassembled WGS sequence"/>
</dbReference>
<comment type="function">
    <text evidence="9">Isomerase that catalyzes the interconversion of fructose-6-P and mannose-6-P and has a critical role in the supply of D-mannose derivatives required for many eukaryotic glycosylation reactions.</text>
</comment>
<dbReference type="SUPFAM" id="SSF51182">
    <property type="entry name" value="RmlC-like cupins"/>
    <property type="match status" value="1"/>
</dbReference>
<gene>
    <name evidence="16" type="ORF">RIMI_LOCUS17578455</name>
</gene>
<dbReference type="InterPro" id="IPR009057">
    <property type="entry name" value="Homeodomain-like_sf"/>
</dbReference>
<evidence type="ECO:0000256" key="12">
    <source>
        <dbReference type="RuleBase" id="RU004248"/>
    </source>
</evidence>
<evidence type="ECO:0000313" key="17">
    <source>
        <dbReference type="Proteomes" id="UP001176940"/>
    </source>
</evidence>
<feature type="domain" description="Phosphomannose isomerase type I catalytic" evidence="14">
    <location>
        <begin position="265"/>
        <end position="411"/>
    </location>
</feature>
<dbReference type="PROSITE" id="PS00966">
    <property type="entry name" value="PMI_I_2"/>
    <property type="match status" value="1"/>
</dbReference>
<evidence type="ECO:0000256" key="5">
    <source>
        <dbReference type="ARBA" id="ARBA00018236"/>
    </source>
</evidence>
<dbReference type="InterPro" id="IPR016305">
    <property type="entry name" value="Mannose-6-P_Isomerase"/>
</dbReference>
<dbReference type="InterPro" id="IPR046458">
    <property type="entry name" value="PMI_typeI_hel"/>
</dbReference>
<evidence type="ECO:0000256" key="2">
    <source>
        <dbReference type="ARBA" id="ARBA00004666"/>
    </source>
</evidence>
<dbReference type="CDD" id="cd07011">
    <property type="entry name" value="cupin_PMI_type_I_N"/>
    <property type="match status" value="1"/>
</dbReference>
<dbReference type="EC" id="5.3.1.8" evidence="4 10"/>
<dbReference type="CDD" id="cd00090">
    <property type="entry name" value="HTH_ARSR"/>
    <property type="match status" value="1"/>
</dbReference>
<dbReference type="InterPro" id="IPR011991">
    <property type="entry name" value="ArsR-like_HTH"/>
</dbReference>
<dbReference type="PROSITE" id="PS00965">
    <property type="entry name" value="PMI_I_1"/>
    <property type="match status" value="1"/>
</dbReference>
<evidence type="ECO:0000256" key="3">
    <source>
        <dbReference type="ARBA" id="ARBA00010772"/>
    </source>
</evidence>
<dbReference type="PANTHER" id="PTHR10309:SF0">
    <property type="entry name" value="MANNOSE-6-PHOSPHATE ISOMERASE"/>
    <property type="match status" value="1"/>
</dbReference>
<dbReference type="PANTHER" id="PTHR10309">
    <property type="entry name" value="MANNOSE-6-PHOSPHATE ISOMERASE"/>
    <property type="match status" value="1"/>
</dbReference>
<comment type="caution">
    <text evidence="16">The sequence shown here is derived from an EMBL/GenBank/DDBJ whole genome shotgun (WGS) entry which is preliminary data.</text>
</comment>
<evidence type="ECO:0000256" key="8">
    <source>
        <dbReference type="ARBA" id="ARBA00023235"/>
    </source>
</evidence>
<evidence type="ECO:0000259" key="15">
    <source>
        <dbReference type="Pfam" id="PF20512"/>
    </source>
</evidence>
<dbReference type="InterPro" id="IPR046456">
    <property type="entry name" value="PMI_typeI_C"/>
</dbReference>
<dbReference type="InterPro" id="IPR046457">
    <property type="entry name" value="PMI_typeI_cat"/>
</dbReference>
<proteinExistence type="inferred from homology"/>